<evidence type="ECO:0000256" key="4">
    <source>
        <dbReference type="SAM" id="MobiDB-lite"/>
    </source>
</evidence>
<dbReference type="AlphaFoldDB" id="A0A4P2QJ91"/>
<sequence length="515" mass="56130">MIKSRSGISSVTSTTTLTDRSLLWGRNDLEPAPEFFHLVIAWSREEPHRVGEAALVEGRCVLGRGGPQSQDSAPRLAFHRQRPVGWAMMPPLEGPRISRLQLELTPTEDGLLAVRSIGRCPLLINGTPATQGLVKAGDTLTLHNALVLFVVRRRWSLEVIQALKEAPRFSFGDADTHGIVGESPAVWALRGALAFAAQSGNHVLVRGESGAGKELAARAIHALSRRRADVFVARNAATFPEGLVDAELFGTAKGYPNVGSPERPGLIGEADGGTLFLDEIGELPPHLQAHLLRVLDRDGEYQRLGESRVRRSDLRVIAATNRPVESMKHDFLARFLITVSVPGLPDRREDIPLLLRHLLAAAARESPELTERFFERRGERLAEPRIAPALIEALLRHPYTHHLRELERLMWIALGSSHDNFLALTPDLCAVLRPEAGDAKTDPRAGPKTDPGKSIPPQPSDSGSLGRAEIEAALAEAQGSVTTAARLLGLKNRFALYRLMKRHGIAGPDEEASEG</sequence>
<dbReference type="SMART" id="SM00382">
    <property type="entry name" value="AAA"/>
    <property type="match status" value="1"/>
</dbReference>
<dbReference type="InterPro" id="IPR025943">
    <property type="entry name" value="Sigma_54_int_dom_ATP-bd_2"/>
</dbReference>
<evidence type="ECO:0000259" key="5">
    <source>
        <dbReference type="PROSITE" id="PS50045"/>
    </source>
</evidence>
<dbReference type="SUPFAM" id="SSF52540">
    <property type="entry name" value="P-loop containing nucleoside triphosphate hydrolases"/>
    <property type="match status" value="1"/>
</dbReference>
<evidence type="ECO:0000256" key="1">
    <source>
        <dbReference type="ARBA" id="ARBA00022741"/>
    </source>
</evidence>
<organism evidence="6 7">
    <name type="scientific">Sorangium cellulosum</name>
    <name type="common">Polyangium cellulosum</name>
    <dbReference type="NCBI Taxonomy" id="56"/>
    <lineage>
        <taxon>Bacteria</taxon>
        <taxon>Pseudomonadati</taxon>
        <taxon>Myxococcota</taxon>
        <taxon>Polyangia</taxon>
        <taxon>Polyangiales</taxon>
        <taxon>Polyangiaceae</taxon>
        <taxon>Sorangium</taxon>
    </lineage>
</organism>
<evidence type="ECO:0000313" key="6">
    <source>
        <dbReference type="EMBL" id="AUX29748.1"/>
    </source>
</evidence>
<dbReference type="GO" id="GO:0005524">
    <property type="term" value="F:ATP binding"/>
    <property type="evidence" value="ECO:0007669"/>
    <property type="project" value="UniProtKB-KW"/>
</dbReference>
<evidence type="ECO:0000313" key="7">
    <source>
        <dbReference type="Proteomes" id="UP000295497"/>
    </source>
</evidence>
<gene>
    <name evidence="6" type="ORF">SOCE836_018410</name>
</gene>
<dbReference type="InterPro" id="IPR027417">
    <property type="entry name" value="P-loop_NTPase"/>
</dbReference>
<name>A0A4P2QJ91_SORCE</name>
<evidence type="ECO:0000256" key="3">
    <source>
        <dbReference type="ARBA" id="ARBA00023125"/>
    </source>
</evidence>
<keyword evidence="1" id="KW-0547">Nucleotide-binding</keyword>
<dbReference type="GO" id="GO:0003677">
    <property type="term" value="F:DNA binding"/>
    <property type="evidence" value="ECO:0007669"/>
    <property type="project" value="UniProtKB-KW"/>
</dbReference>
<dbReference type="PROSITE" id="PS50045">
    <property type="entry name" value="SIGMA54_INTERACT_4"/>
    <property type="match status" value="1"/>
</dbReference>
<dbReference type="InterPro" id="IPR008984">
    <property type="entry name" value="SMAD_FHA_dom_sf"/>
</dbReference>
<dbReference type="CDD" id="cd00009">
    <property type="entry name" value="AAA"/>
    <property type="match status" value="1"/>
</dbReference>
<feature type="compositionally biased region" description="Basic and acidic residues" evidence="4">
    <location>
        <begin position="437"/>
        <end position="451"/>
    </location>
</feature>
<keyword evidence="2" id="KW-0067">ATP-binding</keyword>
<proteinExistence type="predicted"/>
<dbReference type="Proteomes" id="UP000295497">
    <property type="component" value="Chromosome"/>
</dbReference>
<dbReference type="Gene3D" id="1.10.8.60">
    <property type="match status" value="1"/>
</dbReference>
<dbReference type="EMBL" id="CP012672">
    <property type="protein sequence ID" value="AUX29748.1"/>
    <property type="molecule type" value="Genomic_DNA"/>
</dbReference>
<evidence type="ECO:0000256" key="2">
    <source>
        <dbReference type="ARBA" id="ARBA00022840"/>
    </source>
</evidence>
<reference evidence="6 7" key="1">
    <citation type="submission" date="2015-09" db="EMBL/GenBank/DDBJ databases">
        <title>Sorangium comparison.</title>
        <authorList>
            <person name="Zaburannyi N."/>
            <person name="Bunk B."/>
            <person name="Overmann J."/>
            <person name="Mueller R."/>
        </authorList>
    </citation>
    <scope>NUCLEOTIDE SEQUENCE [LARGE SCALE GENOMIC DNA]</scope>
    <source>
        <strain evidence="6 7">So ce836</strain>
    </source>
</reference>
<dbReference type="PROSITE" id="PS00676">
    <property type="entry name" value="SIGMA54_INTERACT_2"/>
    <property type="match status" value="1"/>
</dbReference>
<dbReference type="InterPro" id="IPR003593">
    <property type="entry name" value="AAA+_ATPase"/>
</dbReference>
<feature type="domain" description="Sigma-54 factor interaction" evidence="5">
    <location>
        <begin position="179"/>
        <end position="410"/>
    </location>
</feature>
<dbReference type="SUPFAM" id="SSF49879">
    <property type="entry name" value="SMAD/FHA domain"/>
    <property type="match status" value="1"/>
</dbReference>
<feature type="region of interest" description="Disordered" evidence="4">
    <location>
        <begin position="437"/>
        <end position="465"/>
    </location>
</feature>
<dbReference type="Gene3D" id="3.40.50.300">
    <property type="entry name" value="P-loop containing nucleotide triphosphate hydrolases"/>
    <property type="match status" value="1"/>
</dbReference>
<dbReference type="PANTHER" id="PTHR32071">
    <property type="entry name" value="TRANSCRIPTIONAL REGULATORY PROTEIN"/>
    <property type="match status" value="1"/>
</dbReference>
<dbReference type="InterPro" id="IPR002078">
    <property type="entry name" value="Sigma_54_int"/>
</dbReference>
<accession>A0A4P2QJ91</accession>
<dbReference type="GO" id="GO:0006355">
    <property type="term" value="P:regulation of DNA-templated transcription"/>
    <property type="evidence" value="ECO:0007669"/>
    <property type="project" value="InterPro"/>
</dbReference>
<keyword evidence="3" id="KW-0238">DNA-binding</keyword>
<dbReference type="Gene3D" id="1.10.10.60">
    <property type="entry name" value="Homeodomain-like"/>
    <property type="match status" value="1"/>
</dbReference>
<dbReference type="Pfam" id="PF00158">
    <property type="entry name" value="Sigma54_activat"/>
    <property type="match status" value="1"/>
</dbReference>
<dbReference type="PANTHER" id="PTHR32071:SF117">
    <property type="entry name" value="PTS-DEPENDENT DIHYDROXYACETONE KINASE OPERON REGULATORY PROTEIN-RELATED"/>
    <property type="match status" value="1"/>
</dbReference>
<protein>
    <recommendedName>
        <fullName evidence="5">Sigma-54 factor interaction domain-containing protein</fullName>
    </recommendedName>
</protein>